<name>A0A0C7QP51_PARSO</name>
<dbReference type="Proteomes" id="UP000049127">
    <property type="component" value="Unassembled WGS sequence"/>
</dbReference>
<dbReference type="InterPro" id="IPR014016">
    <property type="entry name" value="UvrD-like_ATP-bd"/>
</dbReference>
<dbReference type="InterPro" id="IPR000212">
    <property type="entry name" value="DNA_helicase_UvrD/REP"/>
</dbReference>
<evidence type="ECO:0000259" key="5">
    <source>
        <dbReference type="Pfam" id="PF00580"/>
    </source>
</evidence>
<dbReference type="InterPro" id="IPR027417">
    <property type="entry name" value="P-loop_NTPase"/>
</dbReference>
<dbReference type="GO" id="GO:0005524">
    <property type="term" value="F:ATP binding"/>
    <property type="evidence" value="ECO:0007669"/>
    <property type="project" value="UniProtKB-KW"/>
</dbReference>
<dbReference type="RefSeq" id="WP_055334807.1">
    <property type="nucleotide sequence ID" value="NZ_CDNF01000003.1"/>
</dbReference>
<reference evidence="6 7" key="1">
    <citation type="submission" date="2015-01" db="EMBL/GenBank/DDBJ databases">
        <authorList>
            <person name="Aslett A.Martin."/>
            <person name="De Silva Nishadi"/>
        </authorList>
    </citation>
    <scope>NUCLEOTIDE SEQUENCE [LARGE SCALE GENOMIC DNA]</scope>
    <source>
        <strain evidence="6 7">R28058</strain>
    </source>
</reference>
<dbReference type="GO" id="GO:0043138">
    <property type="term" value="F:3'-5' DNA helicase activity"/>
    <property type="evidence" value="ECO:0007669"/>
    <property type="project" value="TreeGrafter"/>
</dbReference>
<dbReference type="AlphaFoldDB" id="A0A0C7QP51"/>
<gene>
    <name evidence="6" type="ORF">R28058_03201</name>
</gene>
<accession>A0A0C7QP51</accession>
<protein>
    <submittedName>
        <fullName evidence="6">DNA helicase</fullName>
    </submittedName>
</protein>
<dbReference type="PANTHER" id="PTHR11070">
    <property type="entry name" value="UVRD / RECB / PCRA DNA HELICASE FAMILY MEMBER"/>
    <property type="match status" value="1"/>
</dbReference>
<proteinExistence type="predicted"/>
<keyword evidence="2" id="KW-0378">Hydrolase</keyword>
<dbReference type="OrthoDB" id="1742800at2"/>
<dbReference type="GO" id="GO:0000725">
    <property type="term" value="P:recombinational repair"/>
    <property type="evidence" value="ECO:0007669"/>
    <property type="project" value="TreeGrafter"/>
</dbReference>
<evidence type="ECO:0000256" key="3">
    <source>
        <dbReference type="ARBA" id="ARBA00022806"/>
    </source>
</evidence>
<evidence type="ECO:0000256" key="2">
    <source>
        <dbReference type="ARBA" id="ARBA00022801"/>
    </source>
</evidence>
<keyword evidence="3 6" id="KW-0347">Helicase</keyword>
<keyword evidence="1" id="KW-0547">Nucleotide-binding</keyword>
<sequence length="593" mass="69780">MSQYININSELDALKVKEFEKIFYLNMKEEANVVPKVTPFKGINTDLLYIKDGRILFIKFMDTTEDLFMILEDELLEIMEEEYELLKKKMSKIGNDIEYNYVFIMPHVTIYEDEEHSDFVENNIIDKAKLYKMMDYESSIDEYLSNPNDEILVNLFMLQICPEYYVINNNLNLNNKLKKISFSNKDYNYTATILERCQIEEAVSIKYGNTLYRAPSGSGKTTILLARAIKLARVYPHHKFVVFTHTKQLKNELKERLSILYKDNNNIEVHTFSSFLFKLAKIYNLVFDYGMLKNTPEKVYKNLVLQAKNTIKNKSMFKGIFVDEIESFEPEQLSFIREFLYKSKYIFNGFECKGLNISSNLSLFKNSWDNIDFKYIIKLEKNYRQSSPLVEFVNNFDENSNEYIKGIRPNITDDMYYISQPVRESNNSVDIIKVSDIEEQISSVLWEIEYLTHKKGLSYSDIAVVYPFNKKKLKNGKTIYFQYMLKKDLEENEIPYIYGDDDLTNMSKKVGVTISNIYSIKNLEYKAVIFCELEMLYNHSINDVKQDYQVNDFIGDLNKVYLAINRSTDYLSIITTFNESASDIIKLLVESKK</sequence>
<evidence type="ECO:0000256" key="4">
    <source>
        <dbReference type="ARBA" id="ARBA00022840"/>
    </source>
</evidence>
<keyword evidence="4" id="KW-0067">ATP-binding</keyword>
<evidence type="ECO:0000313" key="6">
    <source>
        <dbReference type="EMBL" id="CEQ02587.1"/>
    </source>
</evidence>
<dbReference type="GO" id="GO:0003677">
    <property type="term" value="F:DNA binding"/>
    <property type="evidence" value="ECO:0007669"/>
    <property type="project" value="InterPro"/>
</dbReference>
<dbReference type="Gene3D" id="3.40.50.300">
    <property type="entry name" value="P-loop containing nucleotide triphosphate hydrolases"/>
    <property type="match status" value="2"/>
</dbReference>
<dbReference type="PANTHER" id="PTHR11070:SF2">
    <property type="entry name" value="ATP-DEPENDENT DNA HELICASE SRS2"/>
    <property type="match status" value="1"/>
</dbReference>
<evidence type="ECO:0000313" key="7">
    <source>
        <dbReference type="Proteomes" id="UP000049127"/>
    </source>
</evidence>
<evidence type="ECO:0000256" key="1">
    <source>
        <dbReference type="ARBA" id="ARBA00022741"/>
    </source>
</evidence>
<dbReference type="SUPFAM" id="SSF52540">
    <property type="entry name" value="P-loop containing nucleoside triphosphate hydrolases"/>
    <property type="match status" value="1"/>
</dbReference>
<organism evidence="6 7">
    <name type="scientific">Paraclostridium sordellii</name>
    <name type="common">Clostridium sordellii</name>
    <dbReference type="NCBI Taxonomy" id="1505"/>
    <lineage>
        <taxon>Bacteria</taxon>
        <taxon>Bacillati</taxon>
        <taxon>Bacillota</taxon>
        <taxon>Clostridia</taxon>
        <taxon>Peptostreptococcales</taxon>
        <taxon>Peptostreptococcaceae</taxon>
        <taxon>Paraclostridium</taxon>
    </lineage>
</organism>
<dbReference type="GO" id="GO:0016787">
    <property type="term" value="F:hydrolase activity"/>
    <property type="evidence" value="ECO:0007669"/>
    <property type="project" value="UniProtKB-KW"/>
</dbReference>
<feature type="domain" description="UvrD-like helicase ATP-binding" evidence="5">
    <location>
        <begin position="200"/>
        <end position="332"/>
    </location>
</feature>
<dbReference type="EMBL" id="CEKZ01000003">
    <property type="protein sequence ID" value="CEQ02587.1"/>
    <property type="molecule type" value="Genomic_DNA"/>
</dbReference>
<dbReference type="Pfam" id="PF00580">
    <property type="entry name" value="UvrD-helicase"/>
    <property type="match status" value="1"/>
</dbReference>